<dbReference type="SUPFAM" id="SSF53850">
    <property type="entry name" value="Periplasmic binding protein-like II"/>
    <property type="match status" value="1"/>
</dbReference>
<dbReference type="Proteomes" id="UP000028826">
    <property type="component" value="Unassembled WGS sequence"/>
</dbReference>
<protein>
    <submittedName>
        <fullName evidence="2">ABC transporter substrate-binding protein</fullName>
    </submittedName>
</protein>
<dbReference type="eggNOG" id="COG0834">
    <property type="taxonomic scope" value="Bacteria"/>
</dbReference>
<dbReference type="CDD" id="cd01004">
    <property type="entry name" value="PBP2_MidA_like"/>
    <property type="match status" value="1"/>
</dbReference>
<name>A0A086Y5P5_9RHOB</name>
<dbReference type="AlphaFoldDB" id="A0A086Y5P5"/>
<keyword evidence="1" id="KW-0732">Signal</keyword>
<dbReference type="RefSeq" id="WP_035710350.1">
    <property type="nucleotide sequence ID" value="NZ_CAMIFG010000008.1"/>
</dbReference>
<dbReference type="OrthoDB" id="9807134at2"/>
<sequence>MSSSFLKSAALIAATLLSPLLPAHAAAPAVDLSPEQPDRIRVDRVEEAITALPAGFHFVSPGKLTVASVPNRLPFAAYATDTRTPVGGEPDIAQLVADSLGLELELIPVAWADWPLGLVSGKYDAVIHNVTVTEERKEKFDFATYRSDLLGWYVAAASPITHIDSAADIAGLKVSVSSGTNQEQILLRWIEENQAKGLPATEVLYFDDQPVLDLALQSGRIDAYLGPNATSAFQAAQEGKTRAVGTLSGGWPVTAEIAVAVKKGSGLAPAISTALNAQIASGAYARTLARWNLSAEAIAESRVNPPGLPKK</sequence>
<evidence type="ECO:0000256" key="1">
    <source>
        <dbReference type="ARBA" id="ARBA00022729"/>
    </source>
</evidence>
<reference evidence="2 3" key="1">
    <citation type="submission" date="2014-03" db="EMBL/GenBank/DDBJ databases">
        <title>Genome of Haematobacter massiliensis CCUG 47968.</title>
        <authorList>
            <person name="Wang D."/>
            <person name="Wang G."/>
        </authorList>
    </citation>
    <scope>NUCLEOTIDE SEQUENCE [LARGE SCALE GENOMIC DNA]</scope>
    <source>
        <strain evidence="2 3">CCUG 47968</strain>
    </source>
</reference>
<evidence type="ECO:0000313" key="2">
    <source>
        <dbReference type="EMBL" id="KFI29595.1"/>
    </source>
</evidence>
<dbReference type="InterPro" id="IPR001638">
    <property type="entry name" value="Solute-binding_3/MltF_N"/>
</dbReference>
<comment type="caution">
    <text evidence="2">The sequence shown here is derived from an EMBL/GenBank/DDBJ whole genome shotgun (WGS) entry which is preliminary data.</text>
</comment>
<dbReference type="PANTHER" id="PTHR35936">
    <property type="entry name" value="MEMBRANE-BOUND LYTIC MUREIN TRANSGLYCOSYLASE F"/>
    <property type="match status" value="1"/>
</dbReference>
<dbReference type="PANTHER" id="PTHR35936:SF17">
    <property type="entry name" value="ARGININE-BINDING EXTRACELLULAR PROTEIN ARTP"/>
    <property type="match status" value="1"/>
</dbReference>
<dbReference type="SMART" id="SM00062">
    <property type="entry name" value="PBPb"/>
    <property type="match status" value="1"/>
</dbReference>
<dbReference type="EMBL" id="JGYG01000005">
    <property type="protein sequence ID" value="KFI29595.1"/>
    <property type="molecule type" value="Genomic_DNA"/>
</dbReference>
<proteinExistence type="predicted"/>
<gene>
    <name evidence="2" type="ORF">CN97_15685</name>
</gene>
<keyword evidence="3" id="KW-1185">Reference proteome</keyword>
<evidence type="ECO:0000313" key="3">
    <source>
        <dbReference type="Proteomes" id="UP000028826"/>
    </source>
</evidence>
<dbReference type="STRING" id="195105.CN97_15685"/>
<accession>A0A086Y5P5</accession>
<dbReference type="Gene3D" id="3.40.190.10">
    <property type="entry name" value="Periplasmic binding protein-like II"/>
    <property type="match status" value="2"/>
</dbReference>
<organism evidence="2 3">
    <name type="scientific">Haematobacter massiliensis</name>
    <dbReference type="NCBI Taxonomy" id="195105"/>
    <lineage>
        <taxon>Bacteria</taxon>
        <taxon>Pseudomonadati</taxon>
        <taxon>Pseudomonadota</taxon>
        <taxon>Alphaproteobacteria</taxon>
        <taxon>Rhodobacterales</taxon>
        <taxon>Paracoccaceae</taxon>
        <taxon>Haematobacter</taxon>
    </lineage>
</organism>
<dbReference type="Pfam" id="PF00497">
    <property type="entry name" value="SBP_bac_3"/>
    <property type="match status" value="1"/>
</dbReference>